<evidence type="ECO:0000259" key="8">
    <source>
        <dbReference type="PROSITE" id="PS50850"/>
    </source>
</evidence>
<sequence>MSTMPENTFGEKDASSGVEPSIEHVTKISDNKDVIPEYHGFATDIEHVPKGYFTSKYFIGTYTAHIFTFLGGLAGFNLIAPILGQIDADIGPSDNIDWVALVFTLGLALGIGLMGRITDIFGRRWFMIIGNLLGVIGALVCSRAQSVNTLIAGETLIGFGSSAAYAFNFVISEIVPMKYRFWALGGLFVFTLPTNGFNTVIATAFIVHTKQGWRWCYYLTLILNVIATTLYFTFYHPPSFEMKHNNASKKRVLKEFDFVGAFGLLSGVTLLLIGLNWGGSLYAWSDAHVVGTMVAGGVILLALPVWTIFGKVKDPFIPKRLFNRGWTVSMLSSSVGATVYYSFSIIWPSMVATVFAQGDLIWAGWASCLVAMGIALGQVIGNALTLIVTKQKIQCIVAMTVGTIFLGAAATVGVDDKGKAMAFVFLSCLFIGWNEAVVATLVGVCIHDQRDIGVAAGLSGCIRSLLGSVSAAIYLAVLRSRLAHTIPAQVVPAVVAAGLPKSSVAAFIQALTLGSTAAFSKVPGINAAIIAAGSQAYRVANLDAYRTVFLSSLAFGAACIFLNILIPNVDELMSGDIAVTLHATKQEDDEALPGVGDNALHVRRQD</sequence>
<name>A0ABR0JEL4_9EURO</name>
<comment type="subcellular location">
    <subcellularLocation>
        <location evidence="1">Membrane</location>
        <topology evidence="1">Multi-pass membrane protein</topology>
    </subcellularLocation>
</comment>
<evidence type="ECO:0000313" key="10">
    <source>
        <dbReference type="Proteomes" id="UP001345691"/>
    </source>
</evidence>
<reference evidence="9 10" key="1">
    <citation type="submission" date="2023-08" db="EMBL/GenBank/DDBJ databases">
        <title>Black Yeasts Isolated from many extreme environments.</title>
        <authorList>
            <person name="Coleine C."/>
            <person name="Stajich J.E."/>
            <person name="Selbmann L."/>
        </authorList>
    </citation>
    <scope>NUCLEOTIDE SEQUENCE [LARGE SCALE GENOMIC DNA]</scope>
    <source>
        <strain evidence="9 10">CCFEE 6328</strain>
    </source>
</reference>
<evidence type="ECO:0000313" key="9">
    <source>
        <dbReference type="EMBL" id="KAK5062261.1"/>
    </source>
</evidence>
<feature type="region of interest" description="Disordered" evidence="6">
    <location>
        <begin position="1"/>
        <end position="20"/>
    </location>
</feature>
<feature type="transmembrane region" description="Helical" evidence="7">
    <location>
        <begin position="363"/>
        <end position="388"/>
    </location>
</feature>
<feature type="transmembrane region" description="Helical" evidence="7">
    <location>
        <begin position="212"/>
        <end position="235"/>
    </location>
</feature>
<evidence type="ECO:0000256" key="4">
    <source>
        <dbReference type="ARBA" id="ARBA00022989"/>
    </source>
</evidence>
<protein>
    <recommendedName>
        <fullName evidence="8">Major facilitator superfamily (MFS) profile domain-containing protein</fullName>
    </recommendedName>
</protein>
<evidence type="ECO:0000256" key="5">
    <source>
        <dbReference type="ARBA" id="ARBA00023136"/>
    </source>
</evidence>
<dbReference type="EMBL" id="JAVRRF010000008">
    <property type="protein sequence ID" value="KAK5062261.1"/>
    <property type="molecule type" value="Genomic_DNA"/>
</dbReference>
<dbReference type="InterPro" id="IPR053791">
    <property type="entry name" value="MFS_Tri12-like"/>
</dbReference>
<dbReference type="PANTHER" id="PTHR23501:SF109">
    <property type="entry name" value="MAJOR FACILITATOR SUPERFAMILY (MFS) PROFILE DOMAIN-CONTAINING PROTEIN-RELATED"/>
    <property type="match status" value="1"/>
</dbReference>
<feature type="transmembrane region" description="Helical" evidence="7">
    <location>
        <begin position="125"/>
        <end position="145"/>
    </location>
</feature>
<dbReference type="InterPro" id="IPR036259">
    <property type="entry name" value="MFS_trans_sf"/>
</dbReference>
<feature type="transmembrane region" description="Helical" evidence="7">
    <location>
        <begin position="395"/>
        <end position="414"/>
    </location>
</feature>
<feature type="transmembrane region" description="Helical" evidence="7">
    <location>
        <begin position="151"/>
        <end position="171"/>
    </location>
</feature>
<feature type="transmembrane region" description="Helical" evidence="7">
    <location>
        <begin position="57"/>
        <end position="83"/>
    </location>
</feature>
<evidence type="ECO:0000256" key="3">
    <source>
        <dbReference type="ARBA" id="ARBA00022692"/>
    </source>
</evidence>
<feature type="transmembrane region" description="Helical" evidence="7">
    <location>
        <begin position="289"/>
        <end position="309"/>
    </location>
</feature>
<keyword evidence="10" id="KW-1185">Reference proteome</keyword>
<evidence type="ECO:0000256" key="7">
    <source>
        <dbReference type="SAM" id="Phobius"/>
    </source>
</evidence>
<feature type="transmembrane region" description="Helical" evidence="7">
    <location>
        <begin position="453"/>
        <end position="477"/>
    </location>
</feature>
<feature type="transmembrane region" description="Helical" evidence="7">
    <location>
        <begin position="420"/>
        <end position="446"/>
    </location>
</feature>
<feature type="transmembrane region" description="Helical" evidence="7">
    <location>
        <begin position="321"/>
        <end position="343"/>
    </location>
</feature>
<keyword evidence="3 7" id="KW-0812">Transmembrane</keyword>
<feature type="transmembrane region" description="Helical" evidence="7">
    <location>
        <begin position="95"/>
        <end position="113"/>
    </location>
</feature>
<keyword evidence="5 7" id="KW-0472">Membrane</keyword>
<gene>
    <name evidence="9" type="ORF">LTR69_004619</name>
</gene>
<evidence type="ECO:0000256" key="1">
    <source>
        <dbReference type="ARBA" id="ARBA00004141"/>
    </source>
</evidence>
<keyword evidence="2" id="KW-0813">Transport</keyword>
<dbReference type="InterPro" id="IPR020846">
    <property type="entry name" value="MFS_dom"/>
</dbReference>
<feature type="transmembrane region" description="Helical" evidence="7">
    <location>
        <begin position="183"/>
        <end position="206"/>
    </location>
</feature>
<evidence type="ECO:0000256" key="2">
    <source>
        <dbReference type="ARBA" id="ARBA00022448"/>
    </source>
</evidence>
<dbReference type="SUPFAM" id="SSF103473">
    <property type="entry name" value="MFS general substrate transporter"/>
    <property type="match status" value="1"/>
</dbReference>
<feature type="transmembrane region" description="Helical" evidence="7">
    <location>
        <begin position="544"/>
        <end position="566"/>
    </location>
</feature>
<evidence type="ECO:0000256" key="6">
    <source>
        <dbReference type="SAM" id="MobiDB-lite"/>
    </source>
</evidence>
<dbReference type="PANTHER" id="PTHR23501">
    <property type="entry name" value="MAJOR FACILITATOR SUPERFAMILY"/>
    <property type="match status" value="1"/>
</dbReference>
<dbReference type="Pfam" id="PF06609">
    <property type="entry name" value="TRI12"/>
    <property type="match status" value="1"/>
</dbReference>
<comment type="caution">
    <text evidence="9">The sequence shown here is derived from an EMBL/GenBank/DDBJ whole genome shotgun (WGS) entry which is preliminary data.</text>
</comment>
<dbReference type="Gene3D" id="1.20.1250.20">
    <property type="entry name" value="MFS general substrate transporter like domains"/>
    <property type="match status" value="1"/>
</dbReference>
<dbReference type="CDD" id="cd06179">
    <property type="entry name" value="MFS_TRI12_like"/>
    <property type="match status" value="1"/>
</dbReference>
<dbReference type="Proteomes" id="UP001345691">
    <property type="component" value="Unassembled WGS sequence"/>
</dbReference>
<feature type="transmembrane region" description="Helical" evidence="7">
    <location>
        <begin position="256"/>
        <end position="277"/>
    </location>
</feature>
<accession>A0ABR0JEL4</accession>
<organism evidence="9 10">
    <name type="scientific">Exophiala sideris</name>
    <dbReference type="NCBI Taxonomy" id="1016849"/>
    <lineage>
        <taxon>Eukaryota</taxon>
        <taxon>Fungi</taxon>
        <taxon>Dikarya</taxon>
        <taxon>Ascomycota</taxon>
        <taxon>Pezizomycotina</taxon>
        <taxon>Eurotiomycetes</taxon>
        <taxon>Chaetothyriomycetidae</taxon>
        <taxon>Chaetothyriales</taxon>
        <taxon>Herpotrichiellaceae</taxon>
        <taxon>Exophiala</taxon>
    </lineage>
</organism>
<proteinExistence type="predicted"/>
<dbReference type="InterPro" id="IPR010573">
    <property type="entry name" value="MFS_Str1/Tri12-like"/>
</dbReference>
<feature type="domain" description="Major facilitator superfamily (MFS) profile" evidence="8">
    <location>
        <begin position="60"/>
        <end position="570"/>
    </location>
</feature>
<keyword evidence="4 7" id="KW-1133">Transmembrane helix</keyword>
<dbReference type="PROSITE" id="PS50850">
    <property type="entry name" value="MFS"/>
    <property type="match status" value="1"/>
</dbReference>